<keyword evidence="2" id="KW-1185">Reference proteome</keyword>
<organism evidence="1 2">
    <name type="scientific">Elysia marginata</name>
    <dbReference type="NCBI Taxonomy" id="1093978"/>
    <lineage>
        <taxon>Eukaryota</taxon>
        <taxon>Metazoa</taxon>
        <taxon>Spiralia</taxon>
        <taxon>Lophotrochozoa</taxon>
        <taxon>Mollusca</taxon>
        <taxon>Gastropoda</taxon>
        <taxon>Heterobranchia</taxon>
        <taxon>Euthyneura</taxon>
        <taxon>Panpulmonata</taxon>
        <taxon>Sacoglossa</taxon>
        <taxon>Placobranchoidea</taxon>
        <taxon>Plakobranchidae</taxon>
        <taxon>Elysia</taxon>
    </lineage>
</organism>
<dbReference type="Proteomes" id="UP000762676">
    <property type="component" value="Unassembled WGS sequence"/>
</dbReference>
<reference evidence="1 2" key="1">
    <citation type="journal article" date="2021" name="Elife">
        <title>Chloroplast acquisition without the gene transfer in kleptoplastic sea slugs, Plakobranchus ocellatus.</title>
        <authorList>
            <person name="Maeda T."/>
            <person name="Takahashi S."/>
            <person name="Yoshida T."/>
            <person name="Shimamura S."/>
            <person name="Takaki Y."/>
            <person name="Nagai Y."/>
            <person name="Toyoda A."/>
            <person name="Suzuki Y."/>
            <person name="Arimoto A."/>
            <person name="Ishii H."/>
            <person name="Satoh N."/>
            <person name="Nishiyama T."/>
            <person name="Hasebe M."/>
            <person name="Maruyama T."/>
            <person name="Minagawa J."/>
            <person name="Obokata J."/>
            <person name="Shigenobu S."/>
        </authorList>
    </citation>
    <scope>NUCLEOTIDE SEQUENCE [LARGE SCALE GENOMIC DNA]</scope>
</reference>
<accession>A0AAV4ITL8</accession>
<dbReference type="EMBL" id="BMAT01013462">
    <property type="protein sequence ID" value="GFS13531.1"/>
    <property type="molecule type" value="Genomic_DNA"/>
</dbReference>
<gene>
    <name evidence="1" type="ORF">ElyMa_006724300</name>
</gene>
<proteinExistence type="predicted"/>
<evidence type="ECO:0000313" key="2">
    <source>
        <dbReference type="Proteomes" id="UP000762676"/>
    </source>
</evidence>
<evidence type="ECO:0000313" key="1">
    <source>
        <dbReference type="EMBL" id="GFS13531.1"/>
    </source>
</evidence>
<name>A0AAV4ITL8_9GAST</name>
<comment type="caution">
    <text evidence="1">The sequence shown here is derived from an EMBL/GenBank/DDBJ whole genome shotgun (WGS) entry which is preliminary data.</text>
</comment>
<sequence length="122" mass="14475">MFYELAGFGHVGSESQTSSRHTYTVHTHTRNHIHLLGPTRHPKWSPASEKAEMELWETPVVKPSRPGHYRSDGCWFWPQRSQDGRNPDPRKTLYEPYMILNKKKRDRPVSRRWQRQLRQGAL</sequence>
<protein>
    <submittedName>
        <fullName evidence="1">Uncharacterized protein</fullName>
    </submittedName>
</protein>
<dbReference type="AlphaFoldDB" id="A0AAV4ITL8"/>